<dbReference type="Gene3D" id="2.30.270.10">
    <property type="entry name" value="duf1285 protein"/>
    <property type="match status" value="1"/>
</dbReference>
<dbReference type="RefSeq" id="WP_027669374.1">
    <property type="nucleotide sequence ID" value="NZ_JAPJDY010000007.1"/>
</dbReference>
<dbReference type="InterPro" id="IPR010707">
    <property type="entry name" value="DUF1285"/>
</dbReference>
<dbReference type="InterPro" id="IPR048341">
    <property type="entry name" value="DUF1285_N"/>
</dbReference>
<gene>
    <name evidence="3" type="ORF">ORJ04_04090</name>
</gene>
<evidence type="ECO:0000259" key="2">
    <source>
        <dbReference type="Pfam" id="PF21028"/>
    </source>
</evidence>
<evidence type="ECO:0000259" key="1">
    <source>
        <dbReference type="Pfam" id="PF06938"/>
    </source>
</evidence>
<dbReference type="InterPro" id="IPR048342">
    <property type="entry name" value="DUF1285_C"/>
</dbReference>
<feature type="domain" description="DUF1285" evidence="2">
    <location>
        <begin position="84"/>
        <end position="177"/>
    </location>
</feature>
<name>A0ABT9HVI0_9GAMM</name>
<protein>
    <submittedName>
        <fullName evidence="3">DUF1285 domain-containing protein</fullName>
    </submittedName>
</protein>
<dbReference type="EMBL" id="JAPJDZ010000006">
    <property type="protein sequence ID" value="MDP5135130.1"/>
    <property type="molecule type" value="Genomic_DNA"/>
</dbReference>
<evidence type="ECO:0000313" key="4">
    <source>
        <dbReference type="Proteomes" id="UP001231109"/>
    </source>
</evidence>
<organism evidence="3 4">
    <name type="scientific">Rheinheimera baltica</name>
    <dbReference type="NCBI Taxonomy" id="67576"/>
    <lineage>
        <taxon>Bacteria</taxon>
        <taxon>Pseudomonadati</taxon>
        <taxon>Pseudomonadota</taxon>
        <taxon>Gammaproteobacteria</taxon>
        <taxon>Chromatiales</taxon>
        <taxon>Chromatiaceae</taxon>
        <taxon>Rheinheimera</taxon>
    </lineage>
</organism>
<feature type="domain" description="DUF1285" evidence="1">
    <location>
        <begin position="19"/>
        <end position="83"/>
    </location>
</feature>
<evidence type="ECO:0000313" key="3">
    <source>
        <dbReference type="EMBL" id="MDP5135130.1"/>
    </source>
</evidence>
<dbReference type="Pfam" id="PF06938">
    <property type="entry name" value="DUF1285_N"/>
    <property type="match status" value="1"/>
</dbReference>
<proteinExistence type="predicted"/>
<dbReference type="Proteomes" id="UP001231109">
    <property type="component" value="Unassembled WGS sequence"/>
</dbReference>
<dbReference type="Gene3D" id="3.10.540.10">
    <property type="entry name" value="duf1285 like domain"/>
    <property type="match status" value="1"/>
</dbReference>
<dbReference type="InterPro" id="IPR023361">
    <property type="entry name" value="DUF1285_beta_roll_sf"/>
</dbReference>
<reference evidence="3 4" key="1">
    <citation type="submission" date="2022-11" db="EMBL/GenBank/DDBJ databases">
        <title>Viruses from the air-sea interface of a natural surface slick.</title>
        <authorList>
            <person name="Rahlff J."/>
            <person name="Holmfeldt K."/>
        </authorList>
    </citation>
    <scope>NUCLEOTIDE SEQUENCE [LARGE SCALE GENOMIC DNA]</scope>
    <source>
        <strain evidence="3 4">SMS4</strain>
    </source>
</reference>
<comment type="caution">
    <text evidence="3">The sequence shown here is derived from an EMBL/GenBank/DDBJ whole genome shotgun (WGS) entry which is preliminary data.</text>
</comment>
<sequence length="180" mass="20391">MVNLASLQHQLQHTNTSAIESWTPPFCGDIPLHIDAAGKWHYQGSEIKRPALVALFASVLLLQSEEYFLQTPVEKVRITVADVPFLITDWCWSTTDNGPALVLTTNLQHQLVASPQHPICLRADPQHQILPYITLWRGLQAKLSRNVYYQLAEQTHAVYCNKQTHYQLKSAGYPYTLAIT</sequence>
<accession>A0ABT9HVI0</accession>
<dbReference type="Pfam" id="PF21028">
    <property type="entry name" value="DUF1285_C"/>
    <property type="match status" value="1"/>
</dbReference>
<keyword evidence="4" id="KW-1185">Reference proteome</keyword>
<dbReference type="PIRSF" id="PIRSF029557">
    <property type="entry name" value="UCP029557"/>
    <property type="match status" value="1"/>
</dbReference>